<name>A0AAE6M709_TREPH</name>
<gene>
    <name evidence="1" type="ORF">FUT82_09485</name>
</gene>
<dbReference type="Proteomes" id="UP000323594">
    <property type="component" value="Chromosome"/>
</dbReference>
<organism evidence="1 2">
    <name type="scientific">Treponema phagedenis</name>
    <dbReference type="NCBI Taxonomy" id="162"/>
    <lineage>
        <taxon>Bacteria</taxon>
        <taxon>Pseudomonadati</taxon>
        <taxon>Spirochaetota</taxon>
        <taxon>Spirochaetia</taxon>
        <taxon>Spirochaetales</taxon>
        <taxon>Treponemataceae</taxon>
        <taxon>Treponema</taxon>
    </lineage>
</organism>
<evidence type="ECO:0000313" key="1">
    <source>
        <dbReference type="EMBL" id="QEJ98206.1"/>
    </source>
</evidence>
<reference evidence="1 2" key="1">
    <citation type="submission" date="2019-08" db="EMBL/GenBank/DDBJ databases">
        <authorList>
            <person name="Kuhnert P."/>
        </authorList>
    </citation>
    <scope>NUCLEOTIDE SEQUENCE [LARGE SCALE GENOMIC DNA]</scope>
    <source>
        <strain evidence="1 2">B36.5</strain>
    </source>
</reference>
<dbReference type="AlphaFoldDB" id="A0AAE6M709"/>
<accession>A0AAE6M709</accession>
<dbReference type="EMBL" id="CP042817">
    <property type="protein sequence ID" value="QEJ98206.1"/>
    <property type="molecule type" value="Genomic_DNA"/>
</dbReference>
<evidence type="ECO:0000313" key="2">
    <source>
        <dbReference type="Proteomes" id="UP000323594"/>
    </source>
</evidence>
<protein>
    <submittedName>
        <fullName evidence="1">Uncharacterized protein</fullName>
    </submittedName>
</protein>
<sequence length="63" mass="7167">MISSINFLIHLIRTINNFIKESSTRRNGGQFTIGMLNLQVIIGNTLIIIQGVNYRISYSSRII</sequence>
<proteinExistence type="predicted"/>